<feature type="non-terminal residue" evidence="1">
    <location>
        <position position="1"/>
    </location>
</feature>
<reference evidence="1 2" key="1">
    <citation type="submission" date="2014-12" db="EMBL/GenBank/DDBJ databases">
        <title>16Stimator: statistical estimation of ribosomal gene copy numbers from draft genome assemblies.</title>
        <authorList>
            <person name="Perisin M.A."/>
            <person name="Vetter M."/>
            <person name="Gilbert J.A."/>
            <person name="Bergelson J."/>
        </authorList>
    </citation>
    <scope>NUCLEOTIDE SEQUENCE [LARGE SCALE GENOMIC DNA]</scope>
    <source>
        <strain evidence="1 2">MEDvA23</strain>
    </source>
</reference>
<feature type="non-terminal residue" evidence="1">
    <location>
        <position position="70"/>
    </location>
</feature>
<sequence length="70" mass="7800">MLSPVWQRKLGKSEQQIRAELDDPRIKVTTVPYPQDKLNPDGANGLWIELGDLSLYPVEDGVPDVLAKAN</sequence>
<dbReference type="AlphaFoldDB" id="A0A0D0LIX6"/>
<comment type="caution">
    <text evidence="1">The sequence shown here is derived from an EMBL/GenBank/DDBJ whole genome shotgun (WGS) entry which is preliminary data.</text>
</comment>
<accession>A0A0D0LIX6</accession>
<evidence type="ECO:0000313" key="2">
    <source>
        <dbReference type="Proteomes" id="UP000032067"/>
    </source>
</evidence>
<organism evidence="1 2">
    <name type="scientific">Variovorax paradoxus</name>
    <dbReference type="NCBI Taxonomy" id="34073"/>
    <lineage>
        <taxon>Bacteria</taxon>
        <taxon>Pseudomonadati</taxon>
        <taxon>Pseudomonadota</taxon>
        <taxon>Betaproteobacteria</taxon>
        <taxon>Burkholderiales</taxon>
        <taxon>Comamonadaceae</taxon>
        <taxon>Variovorax</taxon>
    </lineage>
</organism>
<dbReference type="RefSeq" id="WP_042582584.1">
    <property type="nucleotide sequence ID" value="NZ_JXQQ01000123.1"/>
</dbReference>
<dbReference type="EMBL" id="JXQQ01000123">
    <property type="protein sequence ID" value="KIQ17415.1"/>
    <property type="molecule type" value="Genomic_DNA"/>
</dbReference>
<protein>
    <submittedName>
        <fullName evidence="1">Uncharacterized protein</fullName>
    </submittedName>
</protein>
<evidence type="ECO:0000313" key="1">
    <source>
        <dbReference type="EMBL" id="KIQ17415.1"/>
    </source>
</evidence>
<proteinExistence type="predicted"/>
<name>A0A0D0LIX6_VARPD</name>
<dbReference type="Proteomes" id="UP000032067">
    <property type="component" value="Unassembled WGS sequence"/>
</dbReference>
<gene>
    <name evidence="1" type="ORF">RT97_30370</name>
</gene>